<dbReference type="AlphaFoldDB" id="A0A6A6E3K6"/>
<proteinExistence type="predicted"/>
<dbReference type="Proteomes" id="UP000800200">
    <property type="component" value="Unassembled WGS sequence"/>
</dbReference>
<gene>
    <name evidence="1" type="ORF">K469DRAFT_156324</name>
</gene>
<reference evidence="1" key="1">
    <citation type="journal article" date="2020" name="Stud. Mycol.">
        <title>101 Dothideomycetes genomes: a test case for predicting lifestyles and emergence of pathogens.</title>
        <authorList>
            <person name="Haridas S."/>
            <person name="Albert R."/>
            <person name="Binder M."/>
            <person name="Bloem J."/>
            <person name="Labutti K."/>
            <person name="Salamov A."/>
            <person name="Andreopoulos B."/>
            <person name="Baker S."/>
            <person name="Barry K."/>
            <person name="Bills G."/>
            <person name="Bluhm B."/>
            <person name="Cannon C."/>
            <person name="Castanera R."/>
            <person name="Culley D."/>
            <person name="Daum C."/>
            <person name="Ezra D."/>
            <person name="Gonzalez J."/>
            <person name="Henrissat B."/>
            <person name="Kuo A."/>
            <person name="Liang C."/>
            <person name="Lipzen A."/>
            <person name="Lutzoni F."/>
            <person name="Magnuson J."/>
            <person name="Mondo S."/>
            <person name="Nolan M."/>
            <person name="Ohm R."/>
            <person name="Pangilinan J."/>
            <person name="Park H.-J."/>
            <person name="Ramirez L."/>
            <person name="Alfaro M."/>
            <person name="Sun H."/>
            <person name="Tritt A."/>
            <person name="Yoshinaga Y."/>
            <person name="Zwiers L.-H."/>
            <person name="Turgeon B."/>
            <person name="Goodwin S."/>
            <person name="Spatafora J."/>
            <person name="Crous P."/>
            <person name="Grigoriev I."/>
        </authorList>
    </citation>
    <scope>NUCLEOTIDE SEQUENCE</scope>
    <source>
        <strain evidence="1">CBS 207.26</strain>
    </source>
</reference>
<evidence type="ECO:0000313" key="1">
    <source>
        <dbReference type="EMBL" id="KAF2185743.1"/>
    </source>
</evidence>
<protein>
    <submittedName>
        <fullName evidence="1">Uncharacterized protein</fullName>
    </submittedName>
</protein>
<name>A0A6A6E3K6_9PEZI</name>
<dbReference type="EMBL" id="ML994632">
    <property type="protein sequence ID" value="KAF2185743.1"/>
    <property type="molecule type" value="Genomic_DNA"/>
</dbReference>
<sequence>MELNNYIDGYLTVEVRIPSGNSIFRPFIAVHVSWHPHLKSSSLAGWRQDSICLIRSSNTSRKHRPKRTFTEAVTWNMELTMQNEPFRTPVTSGALASLRDQIKQDTYMLDSPGNFHLQKLTYAAEKAFAECALLLDENRLLFEQKENRSWVLARSTVIGKAK</sequence>
<accession>A0A6A6E3K6</accession>
<keyword evidence="2" id="KW-1185">Reference proteome</keyword>
<evidence type="ECO:0000313" key="2">
    <source>
        <dbReference type="Proteomes" id="UP000800200"/>
    </source>
</evidence>
<organism evidence="1 2">
    <name type="scientific">Zopfia rhizophila CBS 207.26</name>
    <dbReference type="NCBI Taxonomy" id="1314779"/>
    <lineage>
        <taxon>Eukaryota</taxon>
        <taxon>Fungi</taxon>
        <taxon>Dikarya</taxon>
        <taxon>Ascomycota</taxon>
        <taxon>Pezizomycotina</taxon>
        <taxon>Dothideomycetes</taxon>
        <taxon>Dothideomycetes incertae sedis</taxon>
        <taxon>Zopfiaceae</taxon>
        <taxon>Zopfia</taxon>
    </lineage>
</organism>